<dbReference type="EMBL" id="JBJUVG010000005">
    <property type="protein sequence ID" value="MFM9413729.1"/>
    <property type="molecule type" value="Genomic_DNA"/>
</dbReference>
<accession>A0ABW9H0W7</accession>
<dbReference type="Gene3D" id="2.60.40.1140">
    <property type="entry name" value="Collagen-binding surface protein Cna, B-type domain"/>
    <property type="match status" value="1"/>
</dbReference>
<dbReference type="InterPro" id="IPR055382">
    <property type="entry name" value="DUF7601"/>
</dbReference>
<evidence type="ECO:0000313" key="10">
    <source>
        <dbReference type="EMBL" id="MFM9413729.1"/>
    </source>
</evidence>
<feature type="compositionally biased region" description="Pro residues" evidence="8">
    <location>
        <begin position="881"/>
        <end position="929"/>
    </location>
</feature>
<keyword evidence="11" id="KW-1185">Reference proteome</keyword>
<comment type="caution">
    <text evidence="10">The sequence shown here is derived from an EMBL/GenBank/DDBJ whole genome shotgun (WGS) entry which is preliminary data.</text>
</comment>
<gene>
    <name evidence="10" type="ORF">ACKQTC_05060</name>
</gene>
<protein>
    <recommendedName>
        <fullName evidence="9">DUF7601 domain-containing protein</fullName>
    </recommendedName>
</protein>
<evidence type="ECO:0000313" key="11">
    <source>
        <dbReference type="Proteomes" id="UP001631949"/>
    </source>
</evidence>
<evidence type="ECO:0000256" key="5">
    <source>
        <dbReference type="ARBA" id="ARBA00022729"/>
    </source>
</evidence>
<dbReference type="SUPFAM" id="SSF51126">
    <property type="entry name" value="Pectin lyase-like"/>
    <property type="match status" value="1"/>
</dbReference>
<feature type="region of interest" description="Disordered" evidence="8">
    <location>
        <begin position="870"/>
        <end position="947"/>
    </location>
</feature>
<evidence type="ECO:0000256" key="4">
    <source>
        <dbReference type="ARBA" id="ARBA00022525"/>
    </source>
</evidence>
<keyword evidence="7" id="KW-0998">Cell outer membrane</keyword>
<evidence type="ECO:0000256" key="3">
    <source>
        <dbReference type="ARBA" id="ARBA00004613"/>
    </source>
</evidence>
<dbReference type="InterPro" id="IPR011050">
    <property type="entry name" value="Pectin_lyase_fold/virulence"/>
</dbReference>
<comment type="subcellular location">
    <subcellularLocation>
        <location evidence="1">Cell envelope</location>
    </subcellularLocation>
    <subcellularLocation>
        <location evidence="2">Cell outer membrane</location>
    </subcellularLocation>
    <subcellularLocation>
        <location evidence="3">Secreted</location>
    </subcellularLocation>
</comment>
<keyword evidence="4" id="KW-0964">Secreted</keyword>
<sequence>MVDFMKESKRAWNWLRLIILAFLFSVGLGVGGILPLQAADLPGPGDLPASIDDSKRATTDLSANLVKAEAAEPGQAGQQSTSYQVDSPESWQATIEAINQNSADAIIDLTGEITLTEGVSFADQAKKIIMRSAGQEAGIIYSPKDDTIVKPLLDVPEAINFLIEGEITFSGKGAGKNVVSALNRQGAFINKQGGSMTLEGARFQDLSIGSGDHPTAAVVQTGGLLTMKDVIFANVHIPYSARGGALFLQKQARATISGSRFENNQAKNGGAIFIDDGSHLEVQTGTAFRVNSADTGIREDSVEKTGGKGGAIIVNGEGSSLTLGQEGDDPDGGSISFEGNRAFYGGAICVQQGARLLQNTGQVINNWARKGAGIHVNDGGFFEMNGGLIDGNMAEGNPDGADDMTKYIQATGGGIRIEKAKATLNHGTISNNIVRGYKNGPTGHGAGIHVVGHLTGPDYQPDVLLLKNALIYDNYARYEGGGIWICPTGRARVETDTGFSSSVLARLSDNRADEAGDDLYFKVVEPDHPGPAALQFYYREEDDFLNFVKDDADHRQRAGGEGVFLKAGLYAKDFGVKNVASQEAIAGRLNQLDLSQRVVITGNRNESGYGGGIGTDGLVFISDAPRFKALRLDLLKVWDADTPDLPAEVYFDIYNKETRQWLGRLIADPNEKNQWRGIYKDLLDLSSLSVTEEDIKANPASILDAIQLVERFPEGYPYASQDFSPVFEVAYNDKLGDLTLKVKNNFAPQAAYDLTIKKTVEGKTGDRAFRFKLRLFDEHGLAMTEPLKGIHTDAGGQESKVDLVAKDGIYLLSLRNQESIRVAGYDKWRFELVEEEPGDYAVKYYLDGVQVDKSLAGTWEQAALEVVVLNRSQSENGDRPLPMPDSGPEPRPSPSPNPGPGSEPMPEPMPGPIPEPTPGPGPLLSPEPVPAERPDSDAGQAVETAARPGSLELVAAKPIPKTGNPYGYTALGLLLFGLFCLSRKES</sequence>
<keyword evidence="6" id="KW-0472">Membrane</keyword>
<name>A0ABW9H0W7_9FIRM</name>
<dbReference type="Proteomes" id="UP001631949">
    <property type="component" value="Unassembled WGS sequence"/>
</dbReference>
<proteinExistence type="predicted"/>
<dbReference type="InterPro" id="IPR006626">
    <property type="entry name" value="PbH1"/>
</dbReference>
<dbReference type="SMART" id="SM00710">
    <property type="entry name" value="PbH1"/>
    <property type="match status" value="6"/>
</dbReference>
<evidence type="ECO:0000259" key="9">
    <source>
        <dbReference type="Pfam" id="PF24547"/>
    </source>
</evidence>
<dbReference type="RefSeq" id="WP_408977345.1">
    <property type="nucleotide sequence ID" value="NZ_JBJUVG010000005.1"/>
</dbReference>
<keyword evidence="5" id="KW-0732">Signal</keyword>
<evidence type="ECO:0000256" key="7">
    <source>
        <dbReference type="ARBA" id="ARBA00023237"/>
    </source>
</evidence>
<evidence type="ECO:0000256" key="6">
    <source>
        <dbReference type="ARBA" id="ARBA00023136"/>
    </source>
</evidence>
<evidence type="ECO:0000256" key="1">
    <source>
        <dbReference type="ARBA" id="ARBA00004196"/>
    </source>
</evidence>
<evidence type="ECO:0000256" key="2">
    <source>
        <dbReference type="ARBA" id="ARBA00004442"/>
    </source>
</evidence>
<reference evidence="10 11" key="1">
    <citation type="journal article" date="2016" name="Int. J. Syst. Evol. Microbiol.">
        <title>Peptococcus simiae sp. nov., isolated from rhesus macaque faeces and emended description of the genus Peptococcus.</title>
        <authorList>
            <person name="Shkoporov A.N."/>
            <person name="Efimov B.A."/>
            <person name="Kondova I."/>
            <person name="Ouwerling B."/>
            <person name="Chaplin A.V."/>
            <person name="Shcherbakova V.A."/>
            <person name="Langermans J.A.M."/>
        </authorList>
    </citation>
    <scope>NUCLEOTIDE SEQUENCE [LARGE SCALE GENOMIC DNA]</scope>
    <source>
        <strain evidence="10 11">M108</strain>
    </source>
</reference>
<organism evidence="10 11">
    <name type="scientific">Peptococcus simiae</name>
    <dbReference type="NCBI Taxonomy" id="1643805"/>
    <lineage>
        <taxon>Bacteria</taxon>
        <taxon>Bacillati</taxon>
        <taxon>Bacillota</taxon>
        <taxon>Clostridia</taxon>
        <taxon>Eubacteriales</taxon>
        <taxon>Peptococcaceae</taxon>
        <taxon>Peptococcus</taxon>
    </lineage>
</organism>
<feature type="domain" description="DUF7601" evidence="9">
    <location>
        <begin position="753"/>
        <end position="841"/>
    </location>
</feature>
<dbReference type="NCBIfam" id="TIGR01376">
    <property type="entry name" value="POMP_repeat"/>
    <property type="match status" value="1"/>
</dbReference>
<evidence type="ECO:0000256" key="8">
    <source>
        <dbReference type="SAM" id="MobiDB-lite"/>
    </source>
</evidence>
<dbReference type="InterPro" id="IPR003368">
    <property type="entry name" value="POMP_repeat"/>
</dbReference>
<dbReference type="Pfam" id="PF24547">
    <property type="entry name" value="DUF7601"/>
    <property type="match status" value="1"/>
</dbReference>